<name>A0ABV8TD35_9ACTN</name>
<evidence type="ECO:0000313" key="5">
    <source>
        <dbReference type="Proteomes" id="UP001595824"/>
    </source>
</evidence>
<reference evidence="5" key="1">
    <citation type="journal article" date="2019" name="Int. J. Syst. Evol. Microbiol.">
        <title>The Global Catalogue of Microorganisms (GCM) 10K type strain sequencing project: providing services to taxonomists for standard genome sequencing and annotation.</title>
        <authorList>
            <consortium name="The Broad Institute Genomics Platform"/>
            <consortium name="The Broad Institute Genome Sequencing Center for Infectious Disease"/>
            <person name="Wu L."/>
            <person name="Ma J."/>
        </authorList>
    </citation>
    <scope>NUCLEOTIDE SEQUENCE [LARGE SCALE GENOMIC DNA]</scope>
    <source>
        <strain evidence="5">PCU 347</strain>
    </source>
</reference>
<feature type="transmembrane region" description="Helical" evidence="2">
    <location>
        <begin position="46"/>
        <end position="65"/>
    </location>
</feature>
<feature type="transmembrane region" description="Helical" evidence="2">
    <location>
        <begin position="118"/>
        <end position="141"/>
    </location>
</feature>
<sequence length="407" mass="43633">MHLAASHGPGSGPGPDNTVFYVCGVSLLLICLLKVPALLRRRNDLLLGAVVLLLFDGALVFFFAAPDSLAALNRATGIANFAAPVAYSAIVTFAGASLLLITNWRPAPPEQTRRASRVCIAVYLLVVAAINVLFWLGHAPVEQLTLFDGYYARTPFIREMILTYLVAHGVGTLATSVLCWRWSTEVQGSLRAGLRLLAPGYLLHVGYDVVKLVAIAGLWSGHRWDFLIDRVAPQTAAPSAALVVCGFLLPLAGPRLAHTTGSLRQLRDLSPLWRELRQVPTPGAIRTSLPWWSSPAVRLTRQKTRIYDALLALAPYCDAGVRERALRTALGRGEDRAAADATADAAMVVVARTRQHGAGPEPGPDTAPGPAPWRPHDLVPLSRALSSPVVAGLREHPGIPAESSSHD</sequence>
<dbReference type="RefSeq" id="WP_381738831.1">
    <property type="nucleotide sequence ID" value="NZ_JBHSDP010000013.1"/>
</dbReference>
<feature type="transmembrane region" description="Helical" evidence="2">
    <location>
        <begin position="239"/>
        <end position="257"/>
    </location>
</feature>
<dbReference type="EMBL" id="JBHSDP010000013">
    <property type="protein sequence ID" value="MFC4328567.1"/>
    <property type="molecule type" value="Genomic_DNA"/>
</dbReference>
<feature type="compositionally biased region" description="Pro residues" evidence="1">
    <location>
        <begin position="361"/>
        <end position="373"/>
    </location>
</feature>
<dbReference type="InterPro" id="IPR050039">
    <property type="entry name" value="MAB_1171c-like"/>
</dbReference>
<evidence type="ECO:0000256" key="1">
    <source>
        <dbReference type="SAM" id="MobiDB-lite"/>
    </source>
</evidence>
<dbReference type="InterPro" id="IPR046675">
    <property type="entry name" value="DUF6545"/>
</dbReference>
<proteinExistence type="predicted"/>
<feature type="transmembrane region" description="Helical" evidence="2">
    <location>
        <begin position="85"/>
        <end position="106"/>
    </location>
</feature>
<keyword evidence="2" id="KW-1133">Transmembrane helix</keyword>
<dbReference type="NCBIfam" id="NF042915">
    <property type="entry name" value="MAB_1171c_fam"/>
    <property type="match status" value="1"/>
</dbReference>
<feature type="region of interest" description="Disordered" evidence="1">
    <location>
        <begin position="355"/>
        <end position="379"/>
    </location>
</feature>
<protein>
    <submittedName>
        <fullName evidence="4">MAB_1171c family putative transporter</fullName>
    </submittedName>
</protein>
<keyword evidence="2" id="KW-0812">Transmembrane</keyword>
<organism evidence="4 5">
    <name type="scientific">Streptomyces andamanensis</name>
    <dbReference type="NCBI Taxonomy" id="1565035"/>
    <lineage>
        <taxon>Bacteria</taxon>
        <taxon>Bacillati</taxon>
        <taxon>Actinomycetota</taxon>
        <taxon>Actinomycetes</taxon>
        <taxon>Kitasatosporales</taxon>
        <taxon>Streptomycetaceae</taxon>
        <taxon>Streptomyces</taxon>
    </lineage>
</organism>
<evidence type="ECO:0000256" key="2">
    <source>
        <dbReference type="SAM" id="Phobius"/>
    </source>
</evidence>
<comment type="caution">
    <text evidence="4">The sequence shown here is derived from an EMBL/GenBank/DDBJ whole genome shotgun (WGS) entry which is preliminary data.</text>
</comment>
<feature type="transmembrane region" description="Helical" evidence="2">
    <location>
        <begin position="201"/>
        <end position="219"/>
    </location>
</feature>
<feature type="transmembrane region" description="Helical" evidence="2">
    <location>
        <begin position="161"/>
        <end position="180"/>
    </location>
</feature>
<dbReference type="Pfam" id="PF20182">
    <property type="entry name" value="DUF6545"/>
    <property type="match status" value="1"/>
</dbReference>
<evidence type="ECO:0000259" key="3">
    <source>
        <dbReference type="Pfam" id="PF20182"/>
    </source>
</evidence>
<dbReference type="Proteomes" id="UP001595824">
    <property type="component" value="Unassembled WGS sequence"/>
</dbReference>
<gene>
    <name evidence="4" type="ORF">ACFPC0_12105</name>
</gene>
<keyword evidence="5" id="KW-1185">Reference proteome</keyword>
<feature type="transmembrane region" description="Helical" evidence="2">
    <location>
        <begin position="19"/>
        <end position="39"/>
    </location>
</feature>
<feature type="domain" description="DUF6545" evidence="3">
    <location>
        <begin position="263"/>
        <end position="367"/>
    </location>
</feature>
<keyword evidence="2" id="KW-0472">Membrane</keyword>
<accession>A0ABV8TD35</accession>
<evidence type="ECO:0000313" key="4">
    <source>
        <dbReference type="EMBL" id="MFC4328567.1"/>
    </source>
</evidence>